<name>A0A1X2IBL3_9FUNG</name>
<dbReference type="Pfam" id="PF00501">
    <property type="entry name" value="AMP-binding"/>
    <property type="match status" value="1"/>
</dbReference>
<gene>
    <name evidence="5" type="ORF">BCR42DRAFT_419377</name>
</gene>
<evidence type="ECO:0000256" key="2">
    <source>
        <dbReference type="ARBA" id="ARBA00022598"/>
    </source>
</evidence>
<dbReference type="EMBL" id="MCGE01000017">
    <property type="protein sequence ID" value="ORZ13198.1"/>
    <property type="molecule type" value="Genomic_DNA"/>
</dbReference>
<feature type="domain" description="AMP-binding enzyme C-terminal" evidence="4">
    <location>
        <begin position="446"/>
        <end position="526"/>
    </location>
</feature>
<evidence type="ECO:0000259" key="3">
    <source>
        <dbReference type="Pfam" id="PF00501"/>
    </source>
</evidence>
<keyword evidence="6" id="KW-1185">Reference proteome</keyword>
<dbReference type="Pfam" id="PF13193">
    <property type="entry name" value="AMP-binding_C"/>
    <property type="match status" value="1"/>
</dbReference>
<dbReference type="InterPro" id="IPR045851">
    <property type="entry name" value="AMP-bd_C_sf"/>
</dbReference>
<protein>
    <recommendedName>
        <fullName evidence="7">4-coumarate-CoA ligase</fullName>
    </recommendedName>
</protein>
<dbReference type="Gene3D" id="3.40.50.12780">
    <property type="entry name" value="N-terminal domain of ligase-like"/>
    <property type="match status" value="1"/>
</dbReference>
<dbReference type="PANTHER" id="PTHR24096">
    <property type="entry name" value="LONG-CHAIN-FATTY-ACID--COA LIGASE"/>
    <property type="match status" value="1"/>
</dbReference>
<dbReference type="FunFam" id="3.30.300.30:FF:000007">
    <property type="entry name" value="4-coumarate--CoA ligase 2"/>
    <property type="match status" value="1"/>
</dbReference>
<keyword evidence="2" id="KW-0436">Ligase</keyword>
<dbReference type="STRING" id="90262.A0A1X2IBL3"/>
<feature type="domain" description="AMP-dependent synthetase/ligase" evidence="3">
    <location>
        <begin position="34"/>
        <end position="393"/>
    </location>
</feature>
<dbReference type="InterPro" id="IPR025110">
    <property type="entry name" value="AMP-bd_C"/>
</dbReference>
<organism evidence="5 6">
    <name type="scientific">Absidia repens</name>
    <dbReference type="NCBI Taxonomy" id="90262"/>
    <lineage>
        <taxon>Eukaryota</taxon>
        <taxon>Fungi</taxon>
        <taxon>Fungi incertae sedis</taxon>
        <taxon>Mucoromycota</taxon>
        <taxon>Mucoromycotina</taxon>
        <taxon>Mucoromycetes</taxon>
        <taxon>Mucorales</taxon>
        <taxon>Cunninghamellaceae</taxon>
        <taxon>Absidia</taxon>
    </lineage>
</organism>
<evidence type="ECO:0000256" key="1">
    <source>
        <dbReference type="ARBA" id="ARBA00006432"/>
    </source>
</evidence>
<proteinExistence type="inferred from homology"/>
<dbReference type="AlphaFoldDB" id="A0A1X2IBL3"/>
<sequence>MVIYKSSCHPVDIPKLDIFSFLFTPNDQNSSISHDRPLLIDAETGKTFSYAQVRSLSRKLATGWKENVGLTKGQVVAVFAPNQVDHAILYFSLLAAGCTISPGNPNYTEDEFHHQVHTSGATAIVTIPSLLPVLTKVADKNGIPKDRMFVFGEKQVEHALSFAQVTSKNEIAFPDRRIDPENDLAFIMFSSGTTGVAKGVMLSHSNFVSQVLSVMTFEKEDGAIRDNDIMLSFLPYYHIFGLTTLILRATYAMIPVVVMSKFDLKRYCELIQKYKVTIATLVPPIAVLLAKSPIVPNYDLTSLRMITSGAAPLGKEHIEQLYQRIKAPVRQGYGLSESCSGFIYQSIQAGDVGATGRLVSHALVKLVDPDGNELGDDQPGELLLKGPYQMKGYINNQKANEETFTADGWMRTGDVAKYDSKTGEFYIVDRIKELIKYKGLQVAPAELESLLVGHDQVADCCVVGVYDAAQATELPRAYIVLQASAHPSDALAQELMDYITNKVVNHKKLRGGIRFVDAIPKSAAGKILRREIKDWIKKEEQENMTQVRAKL</sequence>
<comment type="caution">
    <text evidence="5">The sequence shown here is derived from an EMBL/GenBank/DDBJ whole genome shotgun (WGS) entry which is preliminary data.</text>
</comment>
<dbReference type="PANTHER" id="PTHR24096:SF149">
    <property type="entry name" value="AMP-BINDING DOMAIN-CONTAINING PROTEIN-RELATED"/>
    <property type="match status" value="1"/>
</dbReference>
<dbReference type="GO" id="GO:0016405">
    <property type="term" value="F:CoA-ligase activity"/>
    <property type="evidence" value="ECO:0007669"/>
    <property type="project" value="TreeGrafter"/>
</dbReference>
<comment type="similarity">
    <text evidence="1">Belongs to the ATP-dependent AMP-binding enzyme family.</text>
</comment>
<dbReference type="PROSITE" id="PS00455">
    <property type="entry name" value="AMP_BINDING"/>
    <property type="match status" value="1"/>
</dbReference>
<evidence type="ECO:0000313" key="6">
    <source>
        <dbReference type="Proteomes" id="UP000193560"/>
    </source>
</evidence>
<evidence type="ECO:0000259" key="4">
    <source>
        <dbReference type="Pfam" id="PF13193"/>
    </source>
</evidence>
<accession>A0A1X2IBL3</accession>
<dbReference type="OrthoDB" id="1898221at2759"/>
<dbReference type="InterPro" id="IPR000873">
    <property type="entry name" value="AMP-dep_synth/lig_dom"/>
</dbReference>
<evidence type="ECO:0008006" key="7">
    <source>
        <dbReference type="Google" id="ProtNLM"/>
    </source>
</evidence>
<dbReference type="SUPFAM" id="SSF56801">
    <property type="entry name" value="Acetyl-CoA synthetase-like"/>
    <property type="match status" value="1"/>
</dbReference>
<dbReference type="Gene3D" id="3.30.300.30">
    <property type="match status" value="1"/>
</dbReference>
<dbReference type="Proteomes" id="UP000193560">
    <property type="component" value="Unassembled WGS sequence"/>
</dbReference>
<dbReference type="InterPro" id="IPR020845">
    <property type="entry name" value="AMP-binding_CS"/>
</dbReference>
<dbReference type="InterPro" id="IPR042099">
    <property type="entry name" value="ANL_N_sf"/>
</dbReference>
<reference evidence="5 6" key="1">
    <citation type="submission" date="2016-07" db="EMBL/GenBank/DDBJ databases">
        <title>Pervasive Adenine N6-methylation of Active Genes in Fungi.</title>
        <authorList>
            <consortium name="DOE Joint Genome Institute"/>
            <person name="Mondo S.J."/>
            <person name="Dannebaum R.O."/>
            <person name="Kuo R.C."/>
            <person name="Labutti K."/>
            <person name="Haridas S."/>
            <person name="Kuo A."/>
            <person name="Salamov A."/>
            <person name="Ahrendt S.R."/>
            <person name="Lipzen A."/>
            <person name="Sullivan W."/>
            <person name="Andreopoulos W.B."/>
            <person name="Clum A."/>
            <person name="Lindquist E."/>
            <person name="Daum C."/>
            <person name="Ramamoorthy G.K."/>
            <person name="Gryganskyi A."/>
            <person name="Culley D."/>
            <person name="Magnuson J.K."/>
            <person name="James T.Y."/>
            <person name="O'Malley M.A."/>
            <person name="Stajich J.E."/>
            <person name="Spatafora J.W."/>
            <person name="Visel A."/>
            <person name="Grigoriev I.V."/>
        </authorList>
    </citation>
    <scope>NUCLEOTIDE SEQUENCE [LARGE SCALE GENOMIC DNA]</scope>
    <source>
        <strain evidence="5 6">NRRL 1336</strain>
    </source>
</reference>
<evidence type="ECO:0000313" key="5">
    <source>
        <dbReference type="EMBL" id="ORZ13198.1"/>
    </source>
</evidence>
<dbReference type="CDD" id="cd05911">
    <property type="entry name" value="Firefly_Luc_like"/>
    <property type="match status" value="1"/>
</dbReference>